<evidence type="ECO:0000256" key="3">
    <source>
        <dbReference type="ARBA" id="ARBA00012485"/>
    </source>
</evidence>
<dbReference type="Pfam" id="PF00632">
    <property type="entry name" value="HECT"/>
    <property type="match status" value="1"/>
</dbReference>
<evidence type="ECO:0000256" key="2">
    <source>
        <dbReference type="ARBA" id="ARBA00004906"/>
    </source>
</evidence>
<reference evidence="8 9" key="1">
    <citation type="submission" date="2024-04" db="EMBL/GenBank/DDBJ databases">
        <title>Tritrichomonas musculus Genome.</title>
        <authorList>
            <person name="Alves-Ferreira E."/>
            <person name="Grigg M."/>
            <person name="Lorenzi H."/>
            <person name="Galac M."/>
        </authorList>
    </citation>
    <scope>NUCLEOTIDE SEQUENCE [LARGE SCALE GENOMIC DNA]</scope>
    <source>
        <strain evidence="8 9">EAF2021</strain>
    </source>
</reference>
<dbReference type="PANTHER" id="PTHR11254">
    <property type="entry name" value="HECT DOMAIN UBIQUITIN-PROTEIN LIGASE"/>
    <property type="match status" value="1"/>
</dbReference>
<dbReference type="Proteomes" id="UP001470230">
    <property type="component" value="Unassembled WGS sequence"/>
</dbReference>
<keyword evidence="9" id="KW-1185">Reference proteome</keyword>
<evidence type="ECO:0000256" key="5">
    <source>
        <dbReference type="ARBA" id="ARBA00022786"/>
    </source>
</evidence>
<evidence type="ECO:0000256" key="1">
    <source>
        <dbReference type="ARBA" id="ARBA00000885"/>
    </source>
</evidence>
<comment type="catalytic activity">
    <reaction evidence="1">
        <text>S-ubiquitinyl-[E2 ubiquitin-conjugating enzyme]-L-cysteine + [acceptor protein]-L-lysine = [E2 ubiquitin-conjugating enzyme]-L-cysteine + N(6)-ubiquitinyl-[acceptor protein]-L-lysine.</text>
        <dbReference type="EC" id="2.3.2.26"/>
    </reaction>
</comment>
<dbReference type="Gene3D" id="3.90.1750.10">
    <property type="entry name" value="Hect, E3 ligase catalytic domains"/>
    <property type="match status" value="1"/>
</dbReference>
<dbReference type="InterPro" id="IPR035983">
    <property type="entry name" value="Hect_E3_ubiquitin_ligase"/>
</dbReference>
<proteinExistence type="predicted"/>
<keyword evidence="5 6" id="KW-0833">Ubl conjugation pathway</keyword>
<evidence type="ECO:0000313" key="8">
    <source>
        <dbReference type="EMBL" id="KAK8840953.1"/>
    </source>
</evidence>
<accession>A0ABR2H426</accession>
<evidence type="ECO:0000313" key="9">
    <source>
        <dbReference type="Proteomes" id="UP001470230"/>
    </source>
</evidence>
<comment type="caution">
    <text evidence="8">The sequence shown here is derived from an EMBL/GenBank/DDBJ whole genome shotgun (WGS) entry which is preliminary data.</text>
</comment>
<organism evidence="8 9">
    <name type="scientific">Tritrichomonas musculus</name>
    <dbReference type="NCBI Taxonomy" id="1915356"/>
    <lineage>
        <taxon>Eukaryota</taxon>
        <taxon>Metamonada</taxon>
        <taxon>Parabasalia</taxon>
        <taxon>Tritrichomonadida</taxon>
        <taxon>Tritrichomonadidae</taxon>
        <taxon>Tritrichomonas</taxon>
    </lineage>
</organism>
<keyword evidence="4" id="KW-0808">Transferase</keyword>
<protein>
    <recommendedName>
        <fullName evidence="3">HECT-type E3 ubiquitin transferase</fullName>
        <ecNumber evidence="3">2.3.2.26</ecNumber>
    </recommendedName>
</protein>
<dbReference type="EMBL" id="JAPFFF010000043">
    <property type="protein sequence ID" value="KAK8840953.1"/>
    <property type="molecule type" value="Genomic_DNA"/>
</dbReference>
<sequence length="464" mass="53387">MKVNEYFTSEFCQNKLFNEIICNSISCNIDSFFKLLISLVDAISNDDLSLLCFLDILNLYFIRMRDENNASNDVDKIVNLLLSSKISNQQAFNNNFIEVCGNNLIELVISPYYRLNSSLLYNVLKIFILFTSKMPIRIVHLIGFILVQDQPQIVLNTIDLIGKIDESNLVYLSKAIETSFDKNFNVENPSYDVINGYIEKIPSLIKSKIQNVPALLDDVISNYQKTKKNGSLDLICTLFSILAPEKGQDEGNEDDGIDFSASYSPSSMNFLKQLNSSSTAVKQLLLNQIPQNIKEMDPVFWNLLENNRELINDILMNDKSKLSKMKFLLKYPELLNFKTRLNYFKEQMKNRIEKYNTIHLNVDRSNVLLCSFNQLRKLKPNEWLRNLSVKFENEAGVDAGGLTNEWFTLVIKELFDANNALFKLSEKNTYQPNPSSYINNDHIEYFRFAGQIIARAMIDGKCVN</sequence>
<dbReference type="EC" id="2.3.2.26" evidence="3"/>
<evidence type="ECO:0000256" key="4">
    <source>
        <dbReference type="ARBA" id="ARBA00022679"/>
    </source>
</evidence>
<evidence type="ECO:0000256" key="6">
    <source>
        <dbReference type="PROSITE-ProRule" id="PRU00104"/>
    </source>
</evidence>
<gene>
    <name evidence="8" type="ORF">M9Y10_027786</name>
</gene>
<name>A0ABR2H426_9EUKA</name>
<dbReference type="InterPro" id="IPR000569">
    <property type="entry name" value="HECT_dom"/>
</dbReference>
<dbReference type="InterPro" id="IPR050409">
    <property type="entry name" value="E3_ubiq-protein_ligase"/>
</dbReference>
<evidence type="ECO:0000259" key="7">
    <source>
        <dbReference type="PROSITE" id="PS50237"/>
    </source>
</evidence>
<comment type="caution">
    <text evidence="6">Lacks conserved residue(s) required for the propagation of feature annotation.</text>
</comment>
<dbReference type="SUPFAM" id="SSF56204">
    <property type="entry name" value="Hect, E3 ligase catalytic domain"/>
    <property type="match status" value="1"/>
</dbReference>
<feature type="domain" description="HECT" evidence="7">
    <location>
        <begin position="379"/>
        <end position="464"/>
    </location>
</feature>
<dbReference type="PANTHER" id="PTHR11254:SF67">
    <property type="entry name" value="E3 UBIQUITIN-PROTEIN LIGASE HUWE1"/>
    <property type="match status" value="1"/>
</dbReference>
<comment type="pathway">
    <text evidence="2">Protein modification; protein ubiquitination.</text>
</comment>
<dbReference type="PROSITE" id="PS50237">
    <property type="entry name" value="HECT"/>
    <property type="match status" value="1"/>
</dbReference>